<accession>A0A8J8PBJ0</accession>
<organism evidence="2 3">
    <name type="scientific">Halonotius terrestris</name>
    <dbReference type="NCBI Taxonomy" id="2487750"/>
    <lineage>
        <taxon>Archaea</taxon>
        <taxon>Methanobacteriati</taxon>
        <taxon>Methanobacteriota</taxon>
        <taxon>Stenosarchaea group</taxon>
        <taxon>Halobacteria</taxon>
        <taxon>Halobacteriales</taxon>
        <taxon>Haloferacaceae</taxon>
        <taxon>Halonotius</taxon>
    </lineage>
</organism>
<dbReference type="PANTHER" id="PTHR37466:SF1">
    <property type="entry name" value="SLR1628 PROTEIN"/>
    <property type="match status" value="1"/>
</dbReference>
<dbReference type="Pfam" id="PF09996">
    <property type="entry name" value="DUF2237"/>
    <property type="match status" value="1"/>
</dbReference>
<evidence type="ECO:0000313" key="3">
    <source>
        <dbReference type="Proteomes" id="UP000705823"/>
    </source>
</evidence>
<dbReference type="InterPro" id="IPR018714">
    <property type="entry name" value="DUF2237"/>
</dbReference>
<dbReference type="OrthoDB" id="254799at2157"/>
<dbReference type="RefSeq" id="WP_142978481.1">
    <property type="nucleotide sequence ID" value="NZ_RKLU01000001.1"/>
</dbReference>
<dbReference type="PANTHER" id="PTHR37466">
    <property type="entry name" value="SLR1628 PROTEIN"/>
    <property type="match status" value="1"/>
</dbReference>
<dbReference type="Gene3D" id="3.30.56.110">
    <property type="entry name" value="Protein of unknown function DUF2237"/>
    <property type="match status" value="1"/>
</dbReference>
<dbReference type="AlphaFoldDB" id="A0A8J8PBJ0"/>
<keyword evidence="3" id="KW-1185">Reference proteome</keyword>
<evidence type="ECO:0000256" key="1">
    <source>
        <dbReference type="SAM" id="MobiDB-lite"/>
    </source>
</evidence>
<evidence type="ECO:0000313" key="2">
    <source>
        <dbReference type="EMBL" id="TQQ83564.1"/>
    </source>
</evidence>
<dbReference type="EMBL" id="RKLU01000001">
    <property type="protein sequence ID" value="TQQ83564.1"/>
    <property type="molecule type" value="Genomic_DNA"/>
</dbReference>
<proteinExistence type="predicted"/>
<comment type="caution">
    <text evidence="2">The sequence shown here is derived from an EMBL/GenBank/DDBJ whole genome shotgun (WGS) entry which is preliminary data.</text>
</comment>
<sequence>MSDDPSDGDATSDTEATIDAGPTDDADETNVLGTALDPCSENPETGFLRDGHCRHLQRDPGRHEVCAVMTQDFLEYSRKQGNDLVTPRPELDFPGLHPGDRWCVCLPRWIEAREADNAPPVILEATTEGVLDELSLDELREHAYEDEK</sequence>
<name>A0A8J8PBJ0_9EURY</name>
<feature type="region of interest" description="Disordered" evidence="1">
    <location>
        <begin position="1"/>
        <end position="33"/>
    </location>
</feature>
<feature type="compositionally biased region" description="Acidic residues" evidence="1">
    <location>
        <begin position="1"/>
        <end position="12"/>
    </location>
</feature>
<dbReference type="Proteomes" id="UP000705823">
    <property type="component" value="Unassembled WGS sequence"/>
</dbReference>
<reference evidence="2" key="1">
    <citation type="submission" date="2019-02" db="EMBL/GenBank/DDBJ databases">
        <title>Halonotius sp. a new haloarchaeum isolated from saline soil.</title>
        <authorList>
            <person name="Duran-Viseras A."/>
            <person name="Sanchez-Porro C."/>
            <person name="Ventosa A."/>
        </authorList>
    </citation>
    <scope>NUCLEOTIDE SEQUENCE</scope>
    <source>
        <strain evidence="2">F15B</strain>
    </source>
</reference>
<gene>
    <name evidence="2" type="ORF">EGH24_01865</name>
</gene>
<protein>
    <submittedName>
        <fullName evidence="2">DUF2237 family protein</fullName>
    </submittedName>
</protein>